<dbReference type="Proteomes" id="UP000018072">
    <property type="component" value="Unassembled WGS sequence"/>
</dbReference>
<comment type="caution">
    <text evidence="1">The sequence shown here is derived from an EMBL/GenBank/DDBJ whole genome shotgun (WGS) entry which is preliminary data.</text>
</comment>
<organism evidence="1">
    <name type="scientific">Leyella stercorea CAG:629</name>
    <dbReference type="NCBI Taxonomy" id="1263103"/>
    <lineage>
        <taxon>Bacteria</taxon>
        <taxon>Pseudomonadati</taxon>
        <taxon>Bacteroidota</taxon>
        <taxon>Bacteroidia</taxon>
        <taxon>Bacteroidales</taxon>
        <taxon>Prevotellaceae</taxon>
        <taxon>Leyella</taxon>
    </lineage>
</organism>
<dbReference type="AlphaFoldDB" id="R7H5P1"/>
<proteinExistence type="predicted"/>
<sequence length="73" mass="7811">MNKKIYTAPKINVVEMCCTTIMAGSGEYKIEETGTDVSGTLGSESVGSGDSWGGAYSASRVYFDSWTDDPDEL</sequence>
<reference evidence="1" key="1">
    <citation type="submission" date="2012-11" db="EMBL/GenBank/DDBJ databases">
        <title>Dependencies among metagenomic species, viruses, plasmids and units of genetic variation.</title>
        <authorList>
            <person name="Nielsen H.B."/>
            <person name="Almeida M."/>
            <person name="Juncker A.S."/>
            <person name="Rasmussen S."/>
            <person name="Li J."/>
            <person name="Sunagawa S."/>
            <person name="Plichta D."/>
            <person name="Gautier L."/>
            <person name="Le Chatelier E."/>
            <person name="Peletier E."/>
            <person name="Bonde I."/>
            <person name="Nielsen T."/>
            <person name="Manichanh C."/>
            <person name="Arumugam M."/>
            <person name="Batto J."/>
            <person name="Santos M.B.Q.D."/>
            <person name="Blom N."/>
            <person name="Borruel N."/>
            <person name="Burgdorf K.S."/>
            <person name="Boumezbeur F."/>
            <person name="Casellas F."/>
            <person name="Dore J."/>
            <person name="Guarner F."/>
            <person name="Hansen T."/>
            <person name="Hildebrand F."/>
            <person name="Kaas R.S."/>
            <person name="Kennedy S."/>
            <person name="Kristiansen K."/>
            <person name="Kultima J.R."/>
            <person name="Leonard P."/>
            <person name="Levenez F."/>
            <person name="Lund O."/>
            <person name="Moumen B."/>
            <person name="Le Paslier D."/>
            <person name="Pons N."/>
            <person name="Pedersen O."/>
            <person name="Prifti E."/>
            <person name="Qin J."/>
            <person name="Raes J."/>
            <person name="Tap J."/>
            <person name="Tims S."/>
            <person name="Ussery D.W."/>
            <person name="Yamada T."/>
            <person name="MetaHit consortium"/>
            <person name="Renault P."/>
            <person name="Sicheritz-Ponten T."/>
            <person name="Bork P."/>
            <person name="Wang J."/>
            <person name="Brunak S."/>
            <person name="Ehrlich S.D."/>
        </authorList>
    </citation>
    <scope>NUCLEOTIDE SEQUENCE [LARGE SCALE GENOMIC DNA]</scope>
</reference>
<protein>
    <submittedName>
        <fullName evidence="1">Uncharacterized protein</fullName>
    </submittedName>
</protein>
<name>R7H5P1_9BACT</name>
<accession>R7H5P1</accession>
<evidence type="ECO:0000313" key="1">
    <source>
        <dbReference type="EMBL" id="CDE34626.1"/>
    </source>
</evidence>
<gene>
    <name evidence="1" type="ORF">BN741_00227</name>
</gene>
<dbReference type="EMBL" id="CBIT010000254">
    <property type="protein sequence ID" value="CDE34626.1"/>
    <property type="molecule type" value="Genomic_DNA"/>
</dbReference>